<dbReference type="PROSITE" id="PS51257">
    <property type="entry name" value="PROKAR_LIPOPROTEIN"/>
    <property type="match status" value="1"/>
</dbReference>
<evidence type="ECO:0000313" key="2">
    <source>
        <dbReference type="Proteomes" id="UP001159405"/>
    </source>
</evidence>
<organism evidence="1 2">
    <name type="scientific">Porites lobata</name>
    <dbReference type="NCBI Taxonomy" id="104759"/>
    <lineage>
        <taxon>Eukaryota</taxon>
        <taxon>Metazoa</taxon>
        <taxon>Cnidaria</taxon>
        <taxon>Anthozoa</taxon>
        <taxon>Hexacorallia</taxon>
        <taxon>Scleractinia</taxon>
        <taxon>Fungiina</taxon>
        <taxon>Poritidae</taxon>
        <taxon>Porites</taxon>
    </lineage>
</organism>
<name>A0ABN8NMN1_9CNID</name>
<reference evidence="1 2" key="1">
    <citation type="submission" date="2022-05" db="EMBL/GenBank/DDBJ databases">
        <authorList>
            <consortium name="Genoscope - CEA"/>
            <person name="William W."/>
        </authorList>
    </citation>
    <scope>NUCLEOTIDE SEQUENCE [LARGE SCALE GENOMIC DNA]</scope>
</reference>
<accession>A0ABN8NMN1</accession>
<protein>
    <submittedName>
        <fullName evidence="1">Uncharacterized protein</fullName>
    </submittedName>
</protein>
<dbReference type="PANTHER" id="PTHR33834">
    <property type="entry name" value="SIGNALING PEPTIDE TAXIMIN 2"/>
    <property type="match status" value="1"/>
</dbReference>
<dbReference type="EMBL" id="CALNXK010000024">
    <property type="protein sequence ID" value="CAH3111667.1"/>
    <property type="molecule type" value="Genomic_DNA"/>
</dbReference>
<keyword evidence="2" id="KW-1185">Reference proteome</keyword>
<dbReference type="InterPro" id="IPR055283">
    <property type="entry name" value="TAXIMIN_1/2"/>
</dbReference>
<dbReference type="Proteomes" id="UP001159405">
    <property type="component" value="Unassembled WGS sequence"/>
</dbReference>
<gene>
    <name evidence="1" type="ORF">PLOB_00020546</name>
</gene>
<comment type="caution">
    <text evidence="1">The sequence shown here is derived from an EMBL/GenBank/DDBJ whole genome shotgun (WGS) entry which is preliminary data.</text>
</comment>
<dbReference type="PANTHER" id="PTHR33834:SF2">
    <property type="entry name" value="SIGNALING PEPTIDE TAXIMIN 1"/>
    <property type="match status" value="1"/>
</dbReference>
<proteinExistence type="predicted"/>
<evidence type="ECO:0000313" key="1">
    <source>
        <dbReference type="EMBL" id="CAH3111667.1"/>
    </source>
</evidence>
<sequence>MQSGKVLVYCHMTSHGLGACGGGGWTLVMKTDGHKPTFHFNSKLWSNKVNFNLPGGKTGIDAHETKLPTYWNTPFSKICLGMKIGHQTKFVVLFKQASSLHSLISDGLYRPTSLGRNKWKSLIGSEASLQPNCNQEGFNTKWSFSNPAYALRAARIGILSNEQNDCITCDSRIGFGTGGGPDDTNTCGNEALAGSRADNGEKHIKAMGYIFVQNSILITMHYPYLGSTCDWLNQISHTARLLTSTTQIWVVTRHQYGISALVSQTSPVVASPNVGCFLRLLKRSPHILNVTQNGPIHTRGRKYSYKSRVWNYPENHILCSGTSPYASRPNNGMLPLSNLGKKCMFLFYNAINLRSTNACTIQDTLCIKGYCELYLRICINLLSHTCPGMSGFQTCKDIYDNNKARGNRAYPLKMQSGKVLLYCHMTNIGLGACGGGGWTLVMKTDGHKPTFHFNSKLWSNKVNFNLPGGKTGIDAHETKLPTYSNTPFSKICLGMKIGHRKKFVVLFKQAHSLHSLISDGVYRPSSLGRNKWKSLIGSASLQPHCNQEGFNTKWSFSHPKEVLRAARIGILGNNEHDCISCDSRIGFGTGGGPDDNNTCGNEATAETGADNGDKHIKAMGYIFVQ</sequence>